<dbReference type="Gene3D" id="2.40.50.100">
    <property type="match status" value="1"/>
</dbReference>
<keyword evidence="5 9" id="KW-0997">Cell inner membrane</keyword>
<evidence type="ECO:0000256" key="5">
    <source>
        <dbReference type="ARBA" id="ARBA00022519"/>
    </source>
</evidence>
<feature type="transmembrane region" description="Helical" evidence="9">
    <location>
        <begin position="45"/>
        <end position="63"/>
    </location>
</feature>
<evidence type="ECO:0000313" key="12">
    <source>
        <dbReference type="EMBL" id="PRD65988.1"/>
    </source>
</evidence>
<keyword evidence="3 9" id="KW-0813">Transport</keyword>
<evidence type="ECO:0000256" key="1">
    <source>
        <dbReference type="ARBA" id="ARBA00004377"/>
    </source>
</evidence>
<organism evidence="12 13">
    <name type="scientific">Malikia granosa</name>
    <dbReference type="NCBI Taxonomy" id="263067"/>
    <lineage>
        <taxon>Bacteria</taxon>
        <taxon>Pseudomonadati</taxon>
        <taxon>Pseudomonadota</taxon>
        <taxon>Betaproteobacteria</taxon>
        <taxon>Burkholderiales</taxon>
        <taxon>Comamonadaceae</taxon>
        <taxon>Malikia</taxon>
    </lineage>
</organism>
<dbReference type="GO" id="GO:0005886">
    <property type="term" value="C:plasma membrane"/>
    <property type="evidence" value="ECO:0007669"/>
    <property type="project" value="UniProtKB-SubCell"/>
</dbReference>
<keyword evidence="8 9" id="KW-0472">Membrane</keyword>
<evidence type="ECO:0000313" key="13">
    <source>
        <dbReference type="Proteomes" id="UP000238589"/>
    </source>
</evidence>
<protein>
    <recommendedName>
        <fullName evidence="9">Membrane fusion protein (MFP) family protein</fullName>
    </recommendedName>
</protein>
<keyword evidence="4 9" id="KW-1003">Cell membrane</keyword>
<proteinExistence type="inferred from homology"/>
<dbReference type="PROSITE" id="PS00543">
    <property type="entry name" value="HLYD_FAMILY"/>
    <property type="match status" value="1"/>
</dbReference>
<dbReference type="InterPro" id="IPR006144">
    <property type="entry name" value="Secretion_HlyD_CS"/>
</dbReference>
<feature type="domain" description="AprE-like beta-barrel" evidence="11">
    <location>
        <begin position="340"/>
        <end position="430"/>
    </location>
</feature>
<dbReference type="Gene3D" id="1.10.287.470">
    <property type="entry name" value="Helix hairpin bin"/>
    <property type="match status" value="1"/>
</dbReference>
<keyword evidence="10" id="KW-0175">Coiled coil</keyword>
<accession>A0A2S9K6D5</accession>
<evidence type="ECO:0000256" key="7">
    <source>
        <dbReference type="ARBA" id="ARBA00022989"/>
    </source>
</evidence>
<evidence type="ECO:0000256" key="6">
    <source>
        <dbReference type="ARBA" id="ARBA00022692"/>
    </source>
</evidence>
<dbReference type="SUPFAM" id="SSF111369">
    <property type="entry name" value="HlyD-like secretion proteins"/>
    <property type="match status" value="1"/>
</dbReference>
<dbReference type="Proteomes" id="UP000238589">
    <property type="component" value="Unassembled WGS sequence"/>
</dbReference>
<dbReference type="InterPro" id="IPR010129">
    <property type="entry name" value="T1SS_HlyD"/>
</dbReference>
<dbReference type="PANTHER" id="PTHR30386:SF26">
    <property type="entry name" value="TRANSPORT PROTEIN COMB"/>
    <property type="match status" value="1"/>
</dbReference>
<evidence type="ECO:0000259" key="11">
    <source>
        <dbReference type="Pfam" id="PF26002"/>
    </source>
</evidence>
<evidence type="ECO:0000256" key="8">
    <source>
        <dbReference type="ARBA" id="ARBA00023136"/>
    </source>
</evidence>
<evidence type="ECO:0000256" key="10">
    <source>
        <dbReference type="SAM" id="Coils"/>
    </source>
</evidence>
<dbReference type="EMBL" id="PVLQ01000021">
    <property type="protein sequence ID" value="PRD65988.1"/>
    <property type="molecule type" value="Genomic_DNA"/>
</dbReference>
<comment type="caution">
    <text evidence="12">The sequence shown here is derived from an EMBL/GenBank/DDBJ whole genome shotgun (WGS) entry which is preliminary data.</text>
</comment>
<evidence type="ECO:0000256" key="4">
    <source>
        <dbReference type="ARBA" id="ARBA00022475"/>
    </source>
</evidence>
<keyword evidence="7 9" id="KW-1133">Transmembrane helix</keyword>
<evidence type="ECO:0000256" key="3">
    <source>
        <dbReference type="ARBA" id="ARBA00022448"/>
    </source>
</evidence>
<dbReference type="NCBIfam" id="TIGR01843">
    <property type="entry name" value="type_I_hlyD"/>
    <property type="match status" value="1"/>
</dbReference>
<dbReference type="AlphaFoldDB" id="A0A2S9K6D5"/>
<dbReference type="GO" id="GO:0009306">
    <property type="term" value="P:protein secretion"/>
    <property type="evidence" value="ECO:0007669"/>
    <property type="project" value="InterPro"/>
</dbReference>
<dbReference type="InterPro" id="IPR050739">
    <property type="entry name" value="MFP"/>
</dbReference>
<feature type="coiled-coil region" evidence="10">
    <location>
        <begin position="227"/>
        <end position="297"/>
    </location>
</feature>
<sequence length="454" mass="50779">MEPANQPSVTAAPTRTRGKTGLWRTEFLPDADALERKPLPGGLSATLYLLVGLVLAILAWASWFEVDQIVTARGKLVTAQPNIVLQPLETAQISALKVQPGQVVQKGQVLAVLDPTFITADLTQAQDRLKSLDAEVQRVEQELAGKAAAPQGLNRDEQLQAQLQNERRASYQARLLRLNESIERNKAAMATNEHDIQSLEGRVKSLLEIERMNEKLTQQQFQSNMKLLESRERRQEVERDLINARNRSAELKRQLAEAEAEKASFSREWRQKTTEELVAVRRERDAVAEQLKKAERRSRLIELVAPSDAVVLEVAARSTGSIIREAEPLVTLVPLGETLEAEIQIEAQDVGYVKLDDPVRLKIDAFPFQKHGLIKGRLDKLGRDAFTQQAGKSGAPYYLGRTRLEQNELRNLPRNAPLIPGMTLSAEIVVGQRTVMSYVMYPIMRGLSEAAREP</sequence>
<gene>
    <name evidence="12" type="ORF">C6P64_06340</name>
</gene>
<feature type="coiled-coil region" evidence="10">
    <location>
        <begin position="122"/>
        <end position="149"/>
    </location>
</feature>
<dbReference type="Pfam" id="PF26002">
    <property type="entry name" value="Beta-barrel_AprE"/>
    <property type="match status" value="1"/>
</dbReference>
<dbReference type="PANTHER" id="PTHR30386">
    <property type="entry name" value="MEMBRANE FUSION SUBUNIT OF EMRAB-TOLC MULTIDRUG EFFLUX PUMP"/>
    <property type="match status" value="1"/>
</dbReference>
<reference evidence="12 13" key="1">
    <citation type="submission" date="2018-03" db="EMBL/GenBank/DDBJ databases">
        <title>Comparative genomics illustrates the genes involved in a hyperalkaliphilic mechanisms of Serpentinomonas isolated from highly-alkaline calcium-rich serpentinized springs.</title>
        <authorList>
            <person name="Suzuki S."/>
            <person name="Ishii S."/>
            <person name="Walworth N."/>
            <person name="Bird L."/>
            <person name="Kuenen J.G."/>
            <person name="Nealson K.H."/>
        </authorList>
    </citation>
    <scope>NUCLEOTIDE SEQUENCE [LARGE SCALE GENOMIC DNA]</scope>
    <source>
        <strain evidence="12 13">P1</strain>
    </source>
</reference>
<evidence type="ECO:0000256" key="2">
    <source>
        <dbReference type="ARBA" id="ARBA00009477"/>
    </source>
</evidence>
<keyword evidence="13" id="KW-1185">Reference proteome</keyword>
<comment type="subcellular location">
    <subcellularLocation>
        <location evidence="1 9">Cell inner membrane</location>
        <topology evidence="1 9">Single-pass membrane protein</topology>
    </subcellularLocation>
</comment>
<dbReference type="PRINTS" id="PR01490">
    <property type="entry name" value="RTXTOXIND"/>
</dbReference>
<dbReference type="OrthoDB" id="9775513at2"/>
<dbReference type="InterPro" id="IPR058982">
    <property type="entry name" value="Beta-barrel_AprE"/>
</dbReference>
<dbReference type="Gene3D" id="2.40.30.170">
    <property type="match status" value="1"/>
</dbReference>
<comment type="similarity">
    <text evidence="2 9">Belongs to the membrane fusion protein (MFP) (TC 8.A.1) family.</text>
</comment>
<evidence type="ECO:0000256" key="9">
    <source>
        <dbReference type="RuleBase" id="RU365093"/>
    </source>
</evidence>
<keyword evidence="6 9" id="KW-0812">Transmembrane</keyword>
<name>A0A2S9K6D5_9BURK</name>